<proteinExistence type="predicted"/>
<dbReference type="Proteomes" id="UP000247811">
    <property type="component" value="Unassembled WGS sequence"/>
</dbReference>
<sequence>MPASRRTDPALQAIEDELLALEPTAHRPAHGTPRQTLEGLIAPAFWEVAASGLRYGRERFVEILLECASRPHDERWVPIDVCCQQIATDTFLLSYSLWQGTRLSHRASLWRRGTAGWQTVYHQGTVVLPVATPA</sequence>
<comment type="caution">
    <text evidence="1">The sequence shown here is derived from an EMBL/GenBank/DDBJ whole genome shotgun (WGS) entry which is preliminary data.</text>
</comment>
<organism evidence="1 2">
    <name type="scientific">Sphaerotilus hippei</name>
    <dbReference type="NCBI Taxonomy" id="744406"/>
    <lineage>
        <taxon>Bacteria</taxon>
        <taxon>Pseudomonadati</taxon>
        <taxon>Pseudomonadota</taxon>
        <taxon>Betaproteobacteria</taxon>
        <taxon>Burkholderiales</taxon>
        <taxon>Sphaerotilaceae</taxon>
        <taxon>Sphaerotilus</taxon>
    </lineage>
</organism>
<protein>
    <recommendedName>
        <fullName evidence="3">DUF4440 domain-containing protein</fullName>
    </recommendedName>
</protein>
<evidence type="ECO:0008006" key="3">
    <source>
        <dbReference type="Google" id="ProtNLM"/>
    </source>
</evidence>
<dbReference type="InterPro" id="IPR032710">
    <property type="entry name" value="NTF2-like_dom_sf"/>
</dbReference>
<dbReference type="AlphaFoldDB" id="A0A318H2M4"/>
<dbReference type="RefSeq" id="WP_110401256.1">
    <property type="nucleotide sequence ID" value="NZ_QJJS01000011.1"/>
</dbReference>
<dbReference type="EMBL" id="QJJS01000011">
    <property type="protein sequence ID" value="PXW95019.1"/>
    <property type="molecule type" value="Genomic_DNA"/>
</dbReference>
<dbReference type="SUPFAM" id="SSF54427">
    <property type="entry name" value="NTF2-like"/>
    <property type="match status" value="1"/>
</dbReference>
<reference evidence="1 2" key="1">
    <citation type="submission" date="2018-05" db="EMBL/GenBank/DDBJ databases">
        <title>Genomic Encyclopedia of Type Strains, Phase IV (KMG-IV): sequencing the most valuable type-strain genomes for metagenomic binning, comparative biology and taxonomic classification.</title>
        <authorList>
            <person name="Goeker M."/>
        </authorList>
    </citation>
    <scope>NUCLEOTIDE SEQUENCE [LARGE SCALE GENOMIC DNA]</scope>
    <source>
        <strain evidence="1 2">DSM 566</strain>
    </source>
</reference>
<name>A0A318H2M4_9BURK</name>
<keyword evidence="2" id="KW-1185">Reference proteome</keyword>
<accession>A0A318H2M4</accession>
<dbReference type="OrthoDB" id="121974at2"/>
<evidence type="ECO:0000313" key="2">
    <source>
        <dbReference type="Proteomes" id="UP000247811"/>
    </source>
</evidence>
<evidence type="ECO:0000313" key="1">
    <source>
        <dbReference type="EMBL" id="PXW95019.1"/>
    </source>
</evidence>
<gene>
    <name evidence="1" type="ORF">C7444_111103</name>
</gene>